<feature type="compositionally biased region" description="Low complexity" evidence="1">
    <location>
        <begin position="95"/>
        <end position="106"/>
    </location>
</feature>
<feature type="compositionally biased region" description="Polar residues" evidence="1">
    <location>
        <begin position="114"/>
        <end position="138"/>
    </location>
</feature>
<feature type="region of interest" description="Disordered" evidence="1">
    <location>
        <begin position="701"/>
        <end position="762"/>
    </location>
</feature>
<accession>A0AAD6TNT1</accession>
<evidence type="ECO:0000313" key="3">
    <source>
        <dbReference type="Proteomes" id="UP001222325"/>
    </source>
</evidence>
<dbReference type="EMBL" id="JARJCN010000183">
    <property type="protein sequence ID" value="KAJ7065099.1"/>
    <property type="molecule type" value="Genomic_DNA"/>
</dbReference>
<feature type="region of interest" description="Disordered" evidence="1">
    <location>
        <begin position="515"/>
        <end position="551"/>
    </location>
</feature>
<evidence type="ECO:0000256" key="1">
    <source>
        <dbReference type="SAM" id="MobiDB-lite"/>
    </source>
</evidence>
<gene>
    <name evidence="2" type="ORF">B0H15DRAFT_958560</name>
</gene>
<feature type="compositionally biased region" description="Low complexity" evidence="1">
    <location>
        <begin position="753"/>
        <end position="762"/>
    </location>
</feature>
<dbReference type="AlphaFoldDB" id="A0AAD6TNT1"/>
<keyword evidence="3" id="KW-1185">Reference proteome</keyword>
<protein>
    <submittedName>
        <fullName evidence="2">Uncharacterized protein</fullName>
    </submittedName>
</protein>
<name>A0AAD6TNT1_9AGAR</name>
<feature type="compositionally biased region" description="Basic and acidic residues" evidence="1">
    <location>
        <begin position="368"/>
        <end position="377"/>
    </location>
</feature>
<feature type="region of interest" description="Disordered" evidence="1">
    <location>
        <begin position="301"/>
        <end position="391"/>
    </location>
</feature>
<feature type="compositionally biased region" description="Basic residues" evidence="1">
    <location>
        <begin position="732"/>
        <end position="752"/>
    </location>
</feature>
<organism evidence="2 3">
    <name type="scientific">Mycena belliarum</name>
    <dbReference type="NCBI Taxonomy" id="1033014"/>
    <lineage>
        <taxon>Eukaryota</taxon>
        <taxon>Fungi</taxon>
        <taxon>Dikarya</taxon>
        <taxon>Basidiomycota</taxon>
        <taxon>Agaricomycotina</taxon>
        <taxon>Agaricomycetes</taxon>
        <taxon>Agaricomycetidae</taxon>
        <taxon>Agaricales</taxon>
        <taxon>Marasmiineae</taxon>
        <taxon>Mycenaceae</taxon>
        <taxon>Mycena</taxon>
    </lineage>
</organism>
<evidence type="ECO:0000313" key="2">
    <source>
        <dbReference type="EMBL" id="KAJ7065099.1"/>
    </source>
</evidence>
<proteinExistence type="predicted"/>
<feature type="compositionally biased region" description="Basic and acidic residues" evidence="1">
    <location>
        <begin position="266"/>
        <end position="278"/>
    </location>
</feature>
<feature type="region of interest" description="Disordered" evidence="1">
    <location>
        <begin position="76"/>
        <end position="149"/>
    </location>
</feature>
<feature type="region of interest" description="Disordered" evidence="1">
    <location>
        <begin position="263"/>
        <end position="289"/>
    </location>
</feature>
<reference evidence="2" key="1">
    <citation type="submission" date="2023-03" db="EMBL/GenBank/DDBJ databases">
        <title>Massive genome expansion in bonnet fungi (Mycena s.s.) driven by repeated elements and novel gene families across ecological guilds.</title>
        <authorList>
            <consortium name="Lawrence Berkeley National Laboratory"/>
            <person name="Harder C.B."/>
            <person name="Miyauchi S."/>
            <person name="Viragh M."/>
            <person name="Kuo A."/>
            <person name="Thoen E."/>
            <person name="Andreopoulos B."/>
            <person name="Lu D."/>
            <person name="Skrede I."/>
            <person name="Drula E."/>
            <person name="Henrissat B."/>
            <person name="Morin E."/>
            <person name="Kohler A."/>
            <person name="Barry K."/>
            <person name="LaButti K."/>
            <person name="Morin E."/>
            <person name="Salamov A."/>
            <person name="Lipzen A."/>
            <person name="Mereny Z."/>
            <person name="Hegedus B."/>
            <person name="Baldrian P."/>
            <person name="Stursova M."/>
            <person name="Weitz H."/>
            <person name="Taylor A."/>
            <person name="Grigoriev I.V."/>
            <person name="Nagy L.G."/>
            <person name="Martin F."/>
            <person name="Kauserud H."/>
        </authorList>
    </citation>
    <scope>NUCLEOTIDE SEQUENCE</scope>
    <source>
        <strain evidence="2">CBHHK173m</strain>
    </source>
</reference>
<dbReference type="Proteomes" id="UP001222325">
    <property type="component" value="Unassembled WGS sequence"/>
</dbReference>
<feature type="compositionally biased region" description="Low complexity" evidence="1">
    <location>
        <begin position="328"/>
        <end position="342"/>
    </location>
</feature>
<comment type="caution">
    <text evidence="2">The sequence shown here is derived from an EMBL/GenBank/DDBJ whole genome shotgun (WGS) entry which is preliminary data.</text>
</comment>
<sequence length="762" mass="82969">MVRVSARAAVSLPASAVLEYQGDFAGSLPQATESFSGYHDDNNDSYRYVHNTQSSDYFRDDYVQDDTAAYMPIFSLNSQEWPPSPPPKLTGSKRPSSPTPLLGTSPKRAHISTGYDSLSWSSSPIPTLSTAQNMTSEGDQPLGHTPRPAPLAPAAHLAPLRVLCAPLTNCTTPSVIQQTLLNLIGSSMSEIIHTPSLPLLKGPVNKSRKKADLQEIAQALGLDTSGLVGGLVGRIKAHLENNTATLGVDPRFVALYTYSTAHQGSKRQDKTSADKSVEDNAEASKASALTATDKKLKELNITTDPPSSFAPLSLHTASPKKDKPESVLDASGSSDLTSTSSDGDGDDSKPTEKKQKPKPVRKPVNQKPLEKRIEEAKPNNGGTKGGQKHEQVSHNTVLMRLSSTHGPSEDVFVPSVPIIESKTSDGSVVHQTRLSSLLPALVENNSPMKAKGGVFMRTGIRGDDSFMAAGTVEQHMNKHKIKALQFDPADLFNLTPTAEGYYTGDILVARDAPTRDVPAESGGSEPEVKHGLSERPPGPTNLTGSASDKPLDLAREREKIDIFKNAEMMDKFHTFLLFHAGVDLTTYPAGPVNDMAEALRQHLAYEEVLEAFKPWLKKRMGYAVPHNIDGFPRQNFTKEQITSALHLKSSTAGNLGTHFKHVRLTHTLTALEWVTSKGEKHGNLYNAMRPKEWKTLLDANQEAAERKRHRSATSSSSGDSDDSEGEQERERARKSKKRRGDKKDKKEKKKSKSGYSSDTLDR</sequence>